<feature type="domain" description="SusD-like N-terminal" evidence="7">
    <location>
        <begin position="27"/>
        <end position="231"/>
    </location>
</feature>
<protein>
    <submittedName>
        <fullName evidence="8">RagB/SusD family nutrient uptake outer membrane protein</fullName>
    </submittedName>
</protein>
<evidence type="ECO:0000256" key="5">
    <source>
        <dbReference type="ARBA" id="ARBA00023237"/>
    </source>
</evidence>
<evidence type="ECO:0000256" key="4">
    <source>
        <dbReference type="ARBA" id="ARBA00023136"/>
    </source>
</evidence>
<accession>A0ABV8Q2D8</accession>
<dbReference type="InterPro" id="IPR011990">
    <property type="entry name" value="TPR-like_helical_dom_sf"/>
</dbReference>
<feature type="domain" description="RagB/SusD" evidence="6">
    <location>
        <begin position="340"/>
        <end position="456"/>
    </location>
</feature>
<evidence type="ECO:0000256" key="3">
    <source>
        <dbReference type="ARBA" id="ARBA00022729"/>
    </source>
</evidence>
<keyword evidence="4" id="KW-0472">Membrane</keyword>
<name>A0ABV8Q2D8_9BACT</name>
<comment type="similarity">
    <text evidence="2">Belongs to the SusD family.</text>
</comment>
<gene>
    <name evidence="8" type="ORF">ACFOW1_15785</name>
</gene>
<dbReference type="PROSITE" id="PS51257">
    <property type="entry name" value="PROKAR_LIPOPROTEIN"/>
    <property type="match status" value="1"/>
</dbReference>
<evidence type="ECO:0000256" key="1">
    <source>
        <dbReference type="ARBA" id="ARBA00004442"/>
    </source>
</evidence>
<comment type="caution">
    <text evidence="8">The sequence shown here is derived from an EMBL/GenBank/DDBJ whole genome shotgun (WGS) entry which is preliminary data.</text>
</comment>
<keyword evidence="5" id="KW-0998">Cell outer membrane</keyword>
<keyword evidence="9" id="KW-1185">Reference proteome</keyword>
<dbReference type="Pfam" id="PF07980">
    <property type="entry name" value="SusD_RagB"/>
    <property type="match status" value="1"/>
</dbReference>
<dbReference type="Proteomes" id="UP001595906">
    <property type="component" value="Unassembled WGS sequence"/>
</dbReference>
<reference evidence="9" key="1">
    <citation type="journal article" date="2019" name="Int. J. Syst. Evol. Microbiol.">
        <title>The Global Catalogue of Microorganisms (GCM) 10K type strain sequencing project: providing services to taxonomists for standard genome sequencing and annotation.</title>
        <authorList>
            <consortium name="The Broad Institute Genomics Platform"/>
            <consortium name="The Broad Institute Genome Sequencing Center for Infectious Disease"/>
            <person name="Wu L."/>
            <person name="Ma J."/>
        </authorList>
    </citation>
    <scope>NUCLEOTIDE SEQUENCE [LARGE SCALE GENOMIC DNA]</scope>
    <source>
        <strain evidence="9">CECT 8010</strain>
    </source>
</reference>
<evidence type="ECO:0000313" key="8">
    <source>
        <dbReference type="EMBL" id="MFC4233362.1"/>
    </source>
</evidence>
<evidence type="ECO:0000259" key="6">
    <source>
        <dbReference type="Pfam" id="PF07980"/>
    </source>
</evidence>
<dbReference type="RefSeq" id="WP_379015607.1">
    <property type="nucleotide sequence ID" value="NZ_JBHSDC010000029.1"/>
</dbReference>
<dbReference type="EMBL" id="JBHSDC010000029">
    <property type="protein sequence ID" value="MFC4233362.1"/>
    <property type="molecule type" value="Genomic_DNA"/>
</dbReference>
<comment type="subcellular location">
    <subcellularLocation>
        <location evidence="1">Cell outer membrane</location>
    </subcellularLocation>
</comment>
<keyword evidence="3" id="KW-0732">Signal</keyword>
<evidence type="ECO:0000259" key="7">
    <source>
        <dbReference type="Pfam" id="PF14322"/>
    </source>
</evidence>
<organism evidence="8 9">
    <name type="scientific">Parasediminibacterium paludis</name>
    <dbReference type="NCBI Taxonomy" id="908966"/>
    <lineage>
        <taxon>Bacteria</taxon>
        <taxon>Pseudomonadati</taxon>
        <taxon>Bacteroidota</taxon>
        <taxon>Chitinophagia</taxon>
        <taxon>Chitinophagales</taxon>
        <taxon>Chitinophagaceae</taxon>
        <taxon>Parasediminibacterium</taxon>
    </lineage>
</organism>
<dbReference type="InterPro" id="IPR033985">
    <property type="entry name" value="SusD-like_N"/>
</dbReference>
<dbReference type="SUPFAM" id="SSF48452">
    <property type="entry name" value="TPR-like"/>
    <property type="match status" value="1"/>
</dbReference>
<dbReference type="InterPro" id="IPR012944">
    <property type="entry name" value="SusD_RagB_dom"/>
</dbReference>
<sequence length="457" mass="51067">MLGSKKINIVSSLLLVTLAAIMGGCSKYLDAAPNKSYVIPSTLKDFQALLDNYNILNNVDMSVGEISADNYYLNYADWAALSDEGQRRMYTWEKDYFFQFNAGDWRRPYAAVYYANTVLDNIDNVDRNAANAMQWDNVLGQALFVRAKTYCQLTAAFTKAYNPVTAPTDMGIPLRTNSDFNIVAVRSSLAETYNTIIADLKTSAALLPVTPVHVMRPCKTAAYALLARTYLNIGNYDSSLRYADLCLQLKSNLLDFNTLTASATYPIPQFNAEVIYESFMPTPAPLNNSRAKIDSALYQSFASNDLRKTVFFKDNGNGSVGFKGSYEGGTAPFSGIAVDEVLLIRAESSARKNDKTNALNDLNTLLIKRYKTGLFAPVTAIDANDALDKILVERRKELLMRGLRWPDLKRLNFEGRNITIKRVLNQVTYTLPPNDLRYALPIPEDVIKLSNIQQNPR</sequence>
<evidence type="ECO:0000256" key="2">
    <source>
        <dbReference type="ARBA" id="ARBA00006275"/>
    </source>
</evidence>
<dbReference type="Pfam" id="PF14322">
    <property type="entry name" value="SusD-like_3"/>
    <property type="match status" value="1"/>
</dbReference>
<evidence type="ECO:0000313" key="9">
    <source>
        <dbReference type="Proteomes" id="UP001595906"/>
    </source>
</evidence>
<dbReference type="Gene3D" id="1.25.40.390">
    <property type="match status" value="1"/>
</dbReference>
<proteinExistence type="inferred from homology"/>